<proteinExistence type="predicted"/>
<organism evidence="1 2">
    <name type="scientific">Ureibacillus xyleni</name>
    <dbReference type="NCBI Taxonomy" id="614648"/>
    <lineage>
        <taxon>Bacteria</taxon>
        <taxon>Bacillati</taxon>
        <taxon>Bacillota</taxon>
        <taxon>Bacilli</taxon>
        <taxon>Bacillales</taxon>
        <taxon>Caryophanaceae</taxon>
        <taxon>Ureibacillus</taxon>
    </lineage>
</organism>
<dbReference type="RefSeq" id="WP_097074672.1">
    <property type="nucleotide sequence ID" value="NZ_OBMQ01000013.1"/>
</dbReference>
<protein>
    <recommendedName>
        <fullName evidence="3">AbiEi antitoxin C-terminal domain-containing protein</fullName>
    </recommendedName>
</protein>
<sequence length="292" mass="34328">MGRPNKFQIMELFKSDIVEMLQSTEKTIFTEGDLADILADNRSDWKLPFSASVEDFIYFLTNATLLDLVELDFPTIVIKRYIFGKNEPSVYEIACSFHEKVYLSHYTAAFYHGLTDNIVKAVYINQEQSPKNDNDWVPTQEAIHTAFSKPMRTTNRKTIYKGQKIHWLTGKNTGQLGVIEEERIRLTNIERTLIDIAVRPEYGGGVHEILTMYQNAKDQVSVNKIYSYLKKLNHVYPYHQSIGFYLEKAGYKESSLRLLERFPIEMDFYLDYELKDKHYSERWKLYYPAYLD</sequence>
<evidence type="ECO:0000313" key="1">
    <source>
        <dbReference type="EMBL" id="SOC21745.1"/>
    </source>
</evidence>
<evidence type="ECO:0000313" key="2">
    <source>
        <dbReference type="Proteomes" id="UP000219636"/>
    </source>
</evidence>
<dbReference type="Proteomes" id="UP000219636">
    <property type="component" value="Unassembled WGS sequence"/>
</dbReference>
<accession>A0A285THU4</accession>
<dbReference type="EMBL" id="OBMQ01000013">
    <property type="protein sequence ID" value="SOC21745.1"/>
    <property type="molecule type" value="Genomic_DNA"/>
</dbReference>
<dbReference type="OrthoDB" id="3240019at2"/>
<name>A0A285THU4_9BACL</name>
<dbReference type="AlphaFoldDB" id="A0A285THU4"/>
<reference evidence="2" key="1">
    <citation type="submission" date="2017-08" db="EMBL/GenBank/DDBJ databases">
        <authorList>
            <person name="Varghese N."/>
            <person name="Submissions S."/>
        </authorList>
    </citation>
    <scope>NUCLEOTIDE SEQUENCE [LARGE SCALE GENOMIC DNA]</scope>
    <source>
        <strain evidence="2">JC22</strain>
    </source>
</reference>
<keyword evidence="2" id="KW-1185">Reference proteome</keyword>
<evidence type="ECO:0008006" key="3">
    <source>
        <dbReference type="Google" id="ProtNLM"/>
    </source>
</evidence>
<gene>
    <name evidence="1" type="ORF">SAMN05880501_11354</name>
</gene>